<evidence type="ECO:0000256" key="1">
    <source>
        <dbReference type="SAM" id="MobiDB-lite"/>
    </source>
</evidence>
<feature type="region of interest" description="Disordered" evidence="1">
    <location>
        <begin position="104"/>
        <end position="127"/>
    </location>
</feature>
<dbReference type="Proteomes" id="UP000237347">
    <property type="component" value="Unassembled WGS sequence"/>
</dbReference>
<keyword evidence="3" id="KW-1185">Reference proteome</keyword>
<gene>
    <name evidence="2" type="ORF">CFP56_035089</name>
</gene>
<protein>
    <submittedName>
        <fullName evidence="2">Uncharacterized protein</fullName>
    </submittedName>
</protein>
<sequence>MVNGRYRLEHTGILTGAYWFGDWYKIFDNTGQYSTILMTSEERPWRGLCFSWFGCSSASASSSANALLTERLTATSSQLFASHSSSSSSSSIPFSSTASEISDFSSTSIDSSSTLSESTLSILARTS</sequence>
<reference evidence="2 3" key="1">
    <citation type="journal article" date="2018" name="Sci. Data">
        <title>The draft genome sequence of cork oak.</title>
        <authorList>
            <person name="Ramos A.M."/>
            <person name="Usie A."/>
            <person name="Barbosa P."/>
            <person name="Barros P.M."/>
            <person name="Capote T."/>
            <person name="Chaves I."/>
            <person name="Simoes F."/>
            <person name="Abreu I."/>
            <person name="Carrasquinho I."/>
            <person name="Faro C."/>
            <person name="Guimaraes J.B."/>
            <person name="Mendonca D."/>
            <person name="Nobrega F."/>
            <person name="Rodrigues L."/>
            <person name="Saibo N.J.M."/>
            <person name="Varela M.C."/>
            <person name="Egas C."/>
            <person name="Matos J."/>
            <person name="Miguel C.M."/>
            <person name="Oliveira M.M."/>
            <person name="Ricardo C.P."/>
            <person name="Goncalves S."/>
        </authorList>
    </citation>
    <scope>NUCLEOTIDE SEQUENCE [LARGE SCALE GENOMIC DNA]</scope>
    <source>
        <strain evidence="3">cv. HL8</strain>
    </source>
</reference>
<evidence type="ECO:0000313" key="3">
    <source>
        <dbReference type="Proteomes" id="UP000237347"/>
    </source>
</evidence>
<evidence type="ECO:0000313" key="2">
    <source>
        <dbReference type="EMBL" id="KAK7823779.1"/>
    </source>
</evidence>
<dbReference type="EMBL" id="PKMF04000622">
    <property type="protein sequence ID" value="KAK7823779.1"/>
    <property type="molecule type" value="Genomic_DNA"/>
</dbReference>
<dbReference type="AlphaFoldDB" id="A0AAW0JAH8"/>
<comment type="caution">
    <text evidence="2">The sequence shown here is derived from an EMBL/GenBank/DDBJ whole genome shotgun (WGS) entry which is preliminary data.</text>
</comment>
<name>A0AAW0JAH8_QUESU</name>
<accession>A0AAW0JAH8</accession>
<proteinExistence type="predicted"/>
<organism evidence="2 3">
    <name type="scientific">Quercus suber</name>
    <name type="common">Cork oak</name>
    <dbReference type="NCBI Taxonomy" id="58331"/>
    <lineage>
        <taxon>Eukaryota</taxon>
        <taxon>Viridiplantae</taxon>
        <taxon>Streptophyta</taxon>
        <taxon>Embryophyta</taxon>
        <taxon>Tracheophyta</taxon>
        <taxon>Spermatophyta</taxon>
        <taxon>Magnoliopsida</taxon>
        <taxon>eudicotyledons</taxon>
        <taxon>Gunneridae</taxon>
        <taxon>Pentapetalae</taxon>
        <taxon>rosids</taxon>
        <taxon>fabids</taxon>
        <taxon>Fagales</taxon>
        <taxon>Fagaceae</taxon>
        <taxon>Quercus</taxon>
    </lineage>
</organism>